<dbReference type="STRING" id="926569.ANT_15340"/>
<organism evidence="2 3">
    <name type="scientific">Anaerolinea thermophila (strain DSM 14523 / JCM 11388 / NBRC 100420 / UNI-1)</name>
    <dbReference type="NCBI Taxonomy" id="926569"/>
    <lineage>
        <taxon>Bacteria</taxon>
        <taxon>Bacillati</taxon>
        <taxon>Chloroflexota</taxon>
        <taxon>Anaerolineae</taxon>
        <taxon>Anaerolineales</taxon>
        <taxon>Anaerolineaceae</taxon>
        <taxon>Anaerolinea</taxon>
    </lineage>
</organism>
<feature type="domain" description="DUF1858" evidence="1">
    <location>
        <begin position="21"/>
        <end position="73"/>
    </location>
</feature>
<dbReference type="Proteomes" id="UP000008922">
    <property type="component" value="Chromosome"/>
</dbReference>
<sequence>MIIHKARVFLSRYNQNVNTIITLDTTIYELLKQYPHVASLFVQKHMVCVGCPMGIFDTIREAALYHYVDPQKFFDQVMLLIQSSGNISE</sequence>
<name>E8N548_ANATU</name>
<evidence type="ECO:0000313" key="3">
    <source>
        <dbReference type="Proteomes" id="UP000008922"/>
    </source>
</evidence>
<dbReference type="Gene3D" id="1.10.3910.10">
    <property type="entry name" value="SP0561-like"/>
    <property type="match status" value="1"/>
</dbReference>
<dbReference type="InterPro" id="IPR038062">
    <property type="entry name" value="ScdA-like_N_sf"/>
</dbReference>
<evidence type="ECO:0000259" key="1">
    <source>
        <dbReference type="Pfam" id="PF08984"/>
    </source>
</evidence>
<dbReference type="HOGENOM" id="CLU_2448207_0_0_0"/>
<protein>
    <recommendedName>
        <fullName evidence="1">DUF1858 domain-containing protein</fullName>
    </recommendedName>
</protein>
<dbReference type="AlphaFoldDB" id="E8N548"/>
<accession>E8N548</accession>
<dbReference type="NCBIfam" id="TIGR03980">
    <property type="entry name" value="prismane_assoc"/>
    <property type="match status" value="1"/>
</dbReference>
<evidence type="ECO:0000313" key="2">
    <source>
        <dbReference type="EMBL" id="BAJ63562.1"/>
    </source>
</evidence>
<proteinExistence type="predicted"/>
<gene>
    <name evidence="2" type="ordered locus">ANT_15340</name>
</gene>
<dbReference type="SUPFAM" id="SSF140683">
    <property type="entry name" value="SP0561-like"/>
    <property type="match status" value="1"/>
</dbReference>
<reference evidence="2 3" key="1">
    <citation type="submission" date="2010-12" db="EMBL/GenBank/DDBJ databases">
        <title>Whole genome sequence of Anaerolinea thermophila UNI-1.</title>
        <authorList>
            <person name="Narita-Yamada S."/>
            <person name="Kishi E."/>
            <person name="Watanabe Y."/>
            <person name="Takasaki K."/>
            <person name="Ankai A."/>
            <person name="Oguchi A."/>
            <person name="Fukui S."/>
            <person name="Takahashi M."/>
            <person name="Yashiro I."/>
            <person name="Hosoyama A."/>
            <person name="Sekiguchi Y."/>
            <person name="Hanada S."/>
            <person name="Fujita N."/>
        </authorList>
    </citation>
    <scope>NUCLEOTIDE SEQUENCE [LARGE SCALE GENOMIC DNA]</scope>
    <source>
        <strain evidence="3">DSM 14523 / JCM 11388 / NBRC 100420 / UNI-1</strain>
    </source>
</reference>
<dbReference type="InParanoid" id="E8N548"/>
<dbReference type="EMBL" id="AP012029">
    <property type="protein sequence ID" value="BAJ63562.1"/>
    <property type="molecule type" value="Genomic_DNA"/>
</dbReference>
<dbReference type="Pfam" id="PF08984">
    <property type="entry name" value="DUF1858"/>
    <property type="match status" value="1"/>
</dbReference>
<dbReference type="KEGG" id="atm:ANT_15340"/>
<dbReference type="InterPro" id="IPR015077">
    <property type="entry name" value="DUF1858"/>
</dbReference>
<keyword evidence="3" id="KW-1185">Reference proteome</keyword>
<dbReference type="InterPro" id="IPR023883">
    <property type="entry name" value="CHP03980_redox-disulphide"/>
</dbReference>